<dbReference type="InterPro" id="IPR001054">
    <property type="entry name" value="A/G_cyclase"/>
</dbReference>
<dbReference type="PROSITE" id="PS50125">
    <property type="entry name" value="GUANYLATE_CYCLASE_2"/>
    <property type="match status" value="1"/>
</dbReference>
<feature type="domain" description="FHA" evidence="1">
    <location>
        <begin position="217"/>
        <end position="265"/>
    </location>
</feature>
<reference evidence="3 4" key="1">
    <citation type="submission" date="2023-08" db="EMBL/GenBank/DDBJ databases">
        <title>The draft genome sequence of Paracraurococcus sp. LOR1-02.</title>
        <authorList>
            <person name="Kingkaew E."/>
            <person name="Tanasupawat S."/>
        </authorList>
    </citation>
    <scope>NUCLEOTIDE SEQUENCE [LARGE SCALE GENOMIC DNA]</scope>
    <source>
        <strain evidence="3 4">LOR1-02</strain>
    </source>
</reference>
<evidence type="ECO:0000259" key="2">
    <source>
        <dbReference type="PROSITE" id="PS50125"/>
    </source>
</evidence>
<dbReference type="InterPro" id="IPR008984">
    <property type="entry name" value="SMAD_FHA_dom_sf"/>
</dbReference>
<dbReference type="SMART" id="SM00240">
    <property type="entry name" value="FHA"/>
    <property type="match status" value="1"/>
</dbReference>
<dbReference type="PANTHER" id="PTHR43081">
    <property type="entry name" value="ADENYLATE CYCLASE, TERMINAL-DIFFERENTIATION SPECIFIC-RELATED"/>
    <property type="match status" value="1"/>
</dbReference>
<dbReference type="Pfam" id="PF00211">
    <property type="entry name" value="Guanylate_cyc"/>
    <property type="match status" value="1"/>
</dbReference>
<evidence type="ECO:0000313" key="4">
    <source>
        <dbReference type="Proteomes" id="UP001243009"/>
    </source>
</evidence>
<dbReference type="SUPFAM" id="SSF49879">
    <property type="entry name" value="SMAD/FHA domain"/>
    <property type="match status" value="1"/>
</dbReference>
<dbReference type="InterPro" id="IPR050697">
    <property type="entry name" value="Adenylyl/Guanylyl_Cyclase_3/4"/>
</dbReference>
<dbReference type="PANTHER" id="PTHR43081:SF19">
    <property type="entry name" value="PH-SENSITIVE ADENYLATE CYCLASE RV1264"/>
    <property type="match status" value="1"/>
</dbReference>
<evidence type="ECO:0000313" key="3">
    <source>
        <dbReference type="EMBL" id="MDO9708641.1"/>
    </source>
</evidence>
<dbReference type="InterPro" id="IPR029787">
    <property type="entry name" value="Nucleotide_cyclase"/>
</dbReference>
<dbReference type="Proteomes" id="UP001243009">
    <property type="component" value="Unassembled WGS sequence"/>
</dbReference>
<gene>
    <name evidence="3" type="ORF">Q7A36_09830</name>
</gene>
<dbReference type="InterPro" id="IPR000253">
    <property type="entry name" value="FHA_dom"/>
</dbReference>
<dbReference type="SUPFAM" id="SSF55073">
    <property type="entry name" value="Nucleotide cyclase"/>
    <property type="match status" value="1"/>
</dbReference>
<comment type="caution">
    <text evidence="3">The sequence shown here is derived from an EMBL/GenBank/DDBJ whole genome shotgun (WGS) entry which is preliminary data.</text>
</comment>
<dbReference type="Gene3D" id="2.60.200.20">
    <property type="match status" value="1"/>
</dbReference>
<evidence type="ECO:0000259" key="1">
    <source>
        <dbReference type="PROSITE" id="PS50006"/>
    </source>
</evidence>
<name>A0ABT9DXM1_9PROT</name>
<dbReference type="Gene3D" id="3.30.70.1230">
    <property type="entry name" value="Nucleotide cyclase"/>
    <property type="match status" value="1"/>
</dbReference>
<dbReference type="SMART" id="SM00044">
    <property type="entry name" value="CYCc"/>
    <property type="match status" value="1"/>
</dbReference>
<organism evidence="3 4">
    <name type="scientific">Paracraurococcus lichenis</name>
    <dbReference type="NCBI Taxonomy" id="3064888"/>
    <lineage>
        <taxon>Bacteria</taxon>
        <taxon>Pseudomonadati</taxon>
        <taxon>Pseudomonadota</taxon>
        <taxon>Alphaproteobacteria</taxon>
        <taxon>Acetobacterales</taxon>
        <taxon>Roseomonadaceae</taxon>
        <taxon>Paracraurococcus</taxon>
    </lineage>
</organism>
<dbReference type="PROSITE" id="PS50006">
    <property type="entry name" value="FHA_DOMAIN"/>
    <property type="match status" value="1"/>
</dbReference>
<dbReference type="CDD" id="cd00060">
    <property type="entry name" value="FHA"/>
    <property type="match status" value="1"/>
</dbReference>
<dbReference type="Pfam" id="PF00498">
    <property type="entry name" value="FHA"/>
    <property type="match status" value="1"/>
</dbReference>
<proteinExistence type="predicted"/>
<dbReference type="CDD" id="cd07302">
    <property type="entry name" value="CHD"/>
    <property type="match status" value="1"/>
</dbReference>
<sequence length="305" mass="31959">MEPPFREAVTTAQLAILFADIAGSTELYHRLGDQPARGLVGDCLGAMASDVARGGGRVVKTIGDEVIATFPTPEAALRTAAALQQGAADRPPVGGKPLAIRIGLHFGPVLLEDGDVFGDAVNVAARLVAGAKAGQILTSGATIAAAGGDWGRTARLVDVTALRGRREPMEIFECLWATGEETLMRAPPRAPSADVVAWLTPPRGGRPIGLSDRQPSLTVGRGEASDLVLSGTFVSRLHARIEVRRGRCVLTDQSTNGTYVRGEVGQPVFVRHDSQVLTGRGLIGFGELPSEGGATVLRFEVPETM</sequence>
<protein>
    <submittedName>
        <fullName evidence="3">Adenylate/guanylate cyclase domain-containing protein</fullName>
    </submittedName>
</protein>
<feature type="domain" description="Guanylate cyclase" evidence="2">
    <location>
        <begin position="15"/>
        <end position="128"/>
    </location>
</feature>
<accession>A0ABT9DXM1</accession>
<dbReference type="RefSeq" id="WP_305103506.1">
    <property type="nucleotide sequence ID" value="NZ_JAUTWS010000007.1"/>
</dbReference>
<dbReference type="EMBL" id="JAUTWS010000007">
    <property type="protein sequence ID" value="MDO9708641.1"/>
    <property type="molecule type" value="Genomic_DNA"/>
</dbReference>
<keyword evidence="4" id="KW-1185">Reference proteome</keyword>